<feature type="transmembrane region" description="Helical" evidence="1">
    <location>
        <begin position="165"/>
        <end position="186"/>
    </location>
</feature>
<feature type="transmembrane region" description="Helical" evidence="1">
    <location>
        <begin position="82"/>
        <end position="102"/>
    </location>
</feature>
<feature type="transmembrane region" description="Helical" evidence="1">
    <location>
        <begin position="193"/>
        <end position="218"/>
    </location>
</feature>
<feature type="transmembrane region" description="Helical" evidence="1">
    <location>
        <begin position="109"/>
        <end position="126"/>
    </location>
</feature>
<gene>
    <name evidence="2" type="ORF">KCG35_04850</name>
</gene>
<keyword evidence="1" id="KW-0812">Transmembrane</keyword>
<proteinExistence type="predicted"/>
<dbReference type="EMBL" id="JAGSOY010000006">
    <property type="protein sequence ID" value="MBU2710377.1"/>
    <property type="molecule type" value="Genomic_DNA"/>
</dbReference>
<evidence type="ECO:0000256" key="1">
    <source>
        <dbReference type="SAM" id="Phobius"/>
    </source>
</evidence>
<keyword evidence="1" id="KW-1133">Transmembrane helix</keyword>
<organism evidence="2 3">
    <name type="scientific">Zooshikella harenae</name>
    <dbReference type="NCBI Taxonomy" id="2827238"/>
    <lineage>
        <taxon>Bacteria</taxon>
        <taxon>Pseudomonadati</taxon>
        <taxon>Pseudomonadota</taxon>
        <taxon>Gammaproteobacteria</taxon>
        <taxon>Oceanospirillales</taxon>
        <taxon>Zooshikellaceae</taxon>
        <taxon>Zooshikella</taxon>
    </lineage>
</organism>
<evidence type="ECO:0008006" key="4">
    <source>
        <dbReference type="Google" id="ProtNLM"/>
    </source>
</evidence>
<keyword evidence="1" id="KW-0472">Membrane</keyword>
<reference evidence="2 3" key="1">
    <citation type="submission" date="2021-04" db="EMBL/GenBank/DDBJ databases">
        <authorList>
            <person name="Pira H."/>
            <person name="Risdian C."/>
            <person name="Wink J."/>
        </authorList>
    </citation>
    <scope>NUCLEOTIDE SEQUENCE [LARGE SCALE GENOMIC DNA]</scope>
    <source>
        <strain evidence="2 3">WH53</strain>
    </source>
</reference>
<comment type="caution">
    <text evidence="2">The sequence shown here is derived from an EMBL/GenBank/DDBJ whole genome shotgun (WGS) entry which is preliminary data.</text>
</comment>
<keyword evidence="3" id="KW-1185">Reference proteome</keyword>
<feature type="transmembrane region" description="Helical" evidence="1">
    <location>
        <begin position="49"/>
        <end position="70"/>
    </location>
</feature>
<dbReference type="Proteomes" id="UP000690515">
    <property type="component" value="Unassembled WGS sequence"/>
</dbReference>
<name>A0ABS5Z8J4_9GAMM</name>
<feature type="transmembrane region" description="Helical" evidence="1">
    <location>
        <begin position="26"/>
        <end position="42"/>
    </location>
</feature>
<accession>A0ABS5Z8J4</accession>
<feature type="transmembrane region" description="Helical" evidence="1">
    <location>
        <begin position="313"/>
        <end position="332"/>
    </location>
</feature>
<feature type="transmembrane region" description="Helical" evidence="1">
    <location>
        <begin position="224"/>
        <end position="244"/>
    </location>
</feature>
<sequence length="392" mass="44234">MITKLFVAASIILSGSLIPFIFSDGYGLWLLCFLFTLLLIAYQKKSKITLIGAFSYLILVSFLLLFPLLQLDFESLGETFGIIVRLSIALLFCSIIPFSRFVTAYAQFFYIYAFISLIFYIYGLIYEHFIYLLPVSHNDAGTGYRHLFLYFYQGVDYWNYRNSGLFWEAGAYAVFLCFALLFSLANEFNKYKVIVIVLAIITTGSTTGILSCSLMILFARKIKLSRKIVGVVVIVLISLPLLDVAESIFISKFSEENISFVDRSVGIMANLSIFLSSPIFGVGLSNYKESFQETAVLLGAYTPTSSDSFTGLLALYGFFYTIAVFFSIFYALIKLSKKILNPLVAFLSIAILYASQGLVNFPISYILLFYGLQLVYLSFKLNSVRLSQVNYR</sequence>
<feature type="transmembrane region" description="Helical" evidence="1">
    <location>
        <begin position="339"/>
        <end position="355"/>
    </location>
</feature>
<feature type="transmembrane region" description="Helical" evidence="1">
    <location>
        <begin position="361"/>
        <end position="379"/>
    </location>
</feature>
<evidence type="ECO:0000313" key="2">
    <source>
        <dbReference type="EMBL" id="MBU2710377.1"/>
    </source>
</evidence>
<protein>
    <recommendedName>
        <fullName evidence="4">O-antigen ligase domain-containing protein</fullName>
    </recommendedName>
</protein>
<feature type="transmembrane region" description="Helical" evidence="1">
    <location>
        <begin position="265"/>
        <end position="284"/>
    </location>
</feature>
<evidence type="ECO:0000313" key="3">
    <source>
        <dbReference type="Proteomes" id="UP000690515"/>
    </source>
</evidence>
<dbReference type="RefSeq" id="WP_215818534.1">
    <property type="nucleotide sequence ID" value="NZ_JAGSOY010000006.1"/>
</dbReference>